<dbReference type="AlphaFoldDB" id="A0A7J7UCT3"/>
<name>A0A7J7UCT3_MYOMY</name>
<dbReference type="EMBL" id="JABWUV010000013">
    <property type="protein sequence ID" value="KAF6310644.1"/>
    <property type="molecule type" value="Genomic_DNA"/>
</dbReference>
<keyword evidence="2" id="KW-1185">Reference proteome</keyword>
<accession>A0A7J7UCT3</accession>
<comment type="caution">
    <text evidence="1">The sequence shown here is derived from an EMBL/GenBank/DDBJ whole genome shotgun (WGS) entry which is preliminary data.</text>
</comment>
<reference evidence="1 2" key="1">
    <citation type="journal article" date="2020" name="Nature">
        <title>Six reference-quality genomes reveal evolution of bat adaptations.</title>
        <authorList>
            <person name="Jebb D."/>
            <person name="Huang Z."/>
            <person name="Pippel M."/>
            <person name="Hughes G.M."/>
            <person name="Lavrichenko K."/>
            <person name="Devanna P."/>
            <person name="Winkler S."/>
            <person name="Jermiin L.S."/>
            <person name="Skirmuntt E.C."/>
            <person name="Katzourakis A."/>
            <person name="Burkitt-Gray L."/>
            <person name="Ray D.A."/>
            <person name="Sullivan K.A.M."/>
            <person name="Roscito J.G."/>
            <person name="Kirilenko B.M."/>
            <person name="Davalos L.M."/>
            <person name="Corthals A.P."/>
            <person name="Power M.L."/>
            <person name="Jones G."/>
            <person name="Ransome R.D."/>
            <person name="Dechmann D.K.N."/>
            <person name="Locatelli A.G."/>
            <person name="Puechmaille S.J."/>
            <person name="Fedrigo O."/>
            <person name="Jarvis E.D."/>
            <person name="Hiller M."/>
            <person name="Vernes S.C."/>
            <person name="Myers E.W."/>
            <person name="Teeling E.C."/>
        </authorList>
    </citation>
    <scope>NUCLEOTIDE SEQUENCE [LARGE SCALE GENOMIC DNA]</scope>
    <source>
        <strain evidence="1">MMyoMyo1</strain>
        <tissue evidence="1">Flight muscle</tissue>
    </source>
</reference>
<proteinExistence type="predicted"/>
<dbReference type="Proteomes" id="UP000527355">
    <property type="component" value="Unassembled WGS sequence"/>
</dbReference>
<evidence type="ECO:0000313" key="1">
    <source>
        <dbReference type="EMBL" id="KAF6310644.1"/>
    </source>
</evidence>
<sequence length="150" mass="16239">MAGGGLEERCSPLVNSKLIRTQVSPPDLILSSSSSTWLFSPHHMRMNGHTDGCASKPHGEESGVCPFSSALRGSHAGSARNNSENRMQPKIGRIYPCIWNSPSVWLVPILRFEEFLHVNLSSFKDIAGSLWFASGFSPSSVALISCPLSP</sequence>
<organism evidence="1 2">
    <name type="scientific">Myotis myotis</name>
    <name type="common">Greater mouse-eared bat</name>
    <name type="synonym">Vespertilio myotis</name>
    <dbReference type="NCBI Taxonomy" id="51298"/>
    <lineage>
        <taxon>Eukaryota</taxon>
        <taxon>Metazoa</taxon>
        <taxon>Chordata</taxon>
        <taxon>Craniata</taxon>
        <taxon>Vertebrata</taxon>
        <taxon>Euteleostomi</taxon>
        <taxon>Mammalia</taxon>
        <taxon>Eutheria</taxon>
        <taxon>Laurasiatheria</taxon>
        <taxon>Chiroptera</taxon>
        <taxon>Yangochiroptera</taxon>
        <taxon>Vespertilionidae</taxon>
        <taxon>Myotis</taxon>
    </lineage>
</organism>
<protein>
    <submittedName>
        <fullName evidence="1">Uncharacterized protein</fullName>
    </submittedName>
</protein>
<evidence type="ECO:0000313" key="2">
    <source>
        <dbReference type="Proteomes" id="UP000527355"/>
    </source>
</evidence>
<gene>
    <name evidence="1" type="ORF">mMyoMyo1_008708</name>
</gene>